<dbReference type="Pfam" id="PF08878">
    <property type="entry name" value="HamA"/>
    <property type="match status" value="1"/>
</dbReference>
<keyword evidence="3" id="KW-1185">Reference proteome</keyword>
<organism evidence="2 3">
    <name type="scientific">Acinetobacter tjernbergiae DSM 14971 = CIP 107465</name>
    <dbReference type="NCBI Taxonomy" id="1120928"/>
    <lineage>
        <taxon>Bacteria</taxon>
        <taxon>Pseudomonadati</taxon>
        <taxon>Pseudomonadota</taxon>
        <taxon>Gammaproteobacteria</taxon>
        <taxon>Moraxellales</taxon>
        <taxon>Moraxellaceae</taxon>
        <taxon>Acinetobacter</taxon>
    </lineage>
</organism>
<evidence type="ECO:0000313" key="2">
    <source>
        <dbReference type="EMBL" id="ESK53612.1"/>
    </source>
</evidence>
<name>V2UUC2_9GAMM</name>
<evidence type="ECO:0000259" key="1">
    <source>
        <dbReference type="Pfam" id="PF08878"/>
    </source>
</evidence>
<sequence length="252" mass="29273">MIESLCTLAEIQLDQHNFKVLELKDENFDALKNILVSEFPETYLSKSSFERTMSLLGQQAAYSKLKSKFPKGKKLRSGDVGEVISRTYIEKHLDYVVPIKKLQWRDHREMAMRGDDVIAIKIDGDDINFIKCEAKSVQSLNKKTLLEARKELDQHDGKPSPHSLDFIIERLYEIKNDELAEKLETHKYHKRIRKQDFSHLLFVFTKSNPNSLQKDAFEAYKGDFCQISVGLKTAKHQELVTSVFEELNSQYE</sequence>
<dbReference type="InterPro" id="IPR014976">
    <property type="entry name" value="AbpA_HamA_C"/>
</dbReference>
<dbReference type="PATRIC" id="fig|1120928.5.peg.3326"/>
<dbReference type="Proteomes" id="UP000017404">
    <property type="component" value="Unassembled WGS sequence"/>
</dbReference>
<dbReference type="RefSeq" id="WP_018679516.1">
    <property type="nucleotide sequence ID" value="NZ_AYEV01000045.1"/>
</dbReference>
<dbReference type="EMBL" id="AYEV01000045">
    <property type="protein sequence ID" value="ESK53612.1"/>
    <property type="molecule type" value="Genomic_DNA"/>
</dbReference>
<evidence type="ECO:0000313" key="3">
    <source>
        <dbReference type="Proteomes" id="UP000017404"/>
    </source>
</evidence>
<protein>
    <recommendedName>
        <fullName evidence="1">Anti-bacteriophage protein A/HamA C-terminal domain-containing protein</fullName>
    </recommendedName>
</protein>
<feature type="domain" description="Anti-bacteriophage protein A/HamA C-terminal" evidence="1">
    <location>
        <begin position="16"/>
        <end position="247"/>
    </location>
</feature>
<comment type="caution">
    <text evidence="2">The sequence shown here is derived from an EMBL/GenBank/DDBJ whole genome shotgun (WGS) entry which is preliminary data.</text>
</comment>
<dbReference type="AlphaFoldDB" id="V2UUC2"/>
<dbReference type="eggNOG" id="ENOG502Z9K4">
    <property type="taxonomic scope" value="Bacteria"/>
</dbReference>
<reference evidence="2 3" key="1">
    <citation type="submission" date="2013-10" db="EMBL/GenBank/DDBJ databases">
        <title>The Genome Sequence of Acinetobacter tjernbergiae CIP107465.</title>
        <authorList>
            <consortium name="The Broad Institute Genomics Platform"/>
            <consortium name="The Broad Institute Genome Sequencing Center for Infectious Disease"/>
            <person name="Cerqueira G."/>
            <person name="Feldgarden M."/>
            <person name="Courvalin P."/>
            <person name="Grillot-Courvalin C."/>
            <person name="Clermont D."/>
            <person name="Rocha E."/>
            <person name="Yoon E.-J."/>
            <person name="Nemec A."/>
            <person name="Young S.K."/>
            <person name="Zeng Q."/>
            <person name="Gargeya S."/>
            <person name="Fitzgerald M."/>
            <person name="Abouelleil A."/>
            <person name="Alvarado L."/>
            <person name="Berlin A.M."/>
            <person name="Chapman S.B."/>
            <person name="Gainer-Dewar J."/>
            <person name="Goldberg J."/>
            <person name="Gnerre S."/>
            <person name="Griggs A."/>
            <person name="Gujja S."/>
            <person name="Hansen M."/>
            <person name="Howarth C."/>
            <person name="Imamovic A."/>
            <person name="Ireland A."/>
            <person name="Larimer J."/>
            <person name="McCowan C."/>
            <person name="Murphy C."/>
            <person name="Pearson M."/>
            <person name="Poon T.W."/>
            <person name="Priest M."/>
            <person name="Roberts A."/>
            <person name="Saif S."/>
            <person name="Shea T."/>
            <person name="Sykes S."/>
            <person name="Wortman J."/>
            <person name="Nusbaum C."/>
            <person name="Birren B."/>
        </authorList>
    </citation>
    <scope>NUCLEOTIDE SEQUENCE [LARGE SCALE GENOMIC DNA]</scope>
    <source>
        <strain evidence="2 3">CIP 107465</strain>
    </source>
</reference>
<proteinExistence type="predicted"/>
<dbReference type="OrthoDB" id="268197at2"/>
<gene>
    <name evidence="2" type="ORF">F990_03287</name>
</gene>
<accession>V2UUC2</accession>